<evidence type="ECO:0000313" key="3">
    <source>
        <dbReference type="Proteomes" id="UP000054495"/>
    </source>
</evidence>
<dbReference type="EMBL" id="KE124842">
    <property type="protein sequence ID" value="EPB77214.1"/>
    <property type="molecule type" value="Genomic_DNA"/>
</dbReference>
<evidence type="ECO:0000259" key="1">
    <source>
        <dbReference type="Pfam" id="PF07245"/>
    </source>
</evidence>
<accession>A0A0D6LZE0</accession>
<reference evidence="2 3" key="1">
    <citation type="submission" date="2013-05" db="EMBL/GenBank/DDBJ databases">
        <title>Draft genome of the parasitic nematode Anyclostoma ceylanicum.</title>
        <authorList>
            <person name="Mitreva M."/>
        </authorList>
    </citation>
    <scope>NUCLEOTIDE SEQUENCE [LARGE SCALE GENOMIC DNA]</scope>
</reference>
<dbReference type="InterPro" id="IPR009878">
    <property type="entry name" value="Phlebovirus_G2_fusion"/>
</dbReference>
<dbReference type="Proteomes" id="UP000054495">
    <property type="component" value="Unassembled WGS sequence"/>
</dbReference>
<name>A0A0D6LZE0_9BILA</name>
<keyword evidence="3" id="KW-1185">Reference proteome</keyword>
<evidence type="ECO:0000313" key="2">
    <source>
        <dbReference type="EMBL" id="EPB77214.1"/>
    </source>
</evidence>
<organism evidence="2 3">
    <name type="scientific">Ancylostoma ceylanicum</name>
    <dbReference type="NCBI Taxonomy" id="53326"/>
    <lineage>
        <taxon>Eukaryota</taxon>
        <taxon>Metazoa</taxon>
        <taxon>Ecdysozoa</taxon>
        <taxon>Nematoda</taxon>
        <taxon>Chromadorea</taxon>
        <taxon>Rhabditida</taxon>
        <taxon>Rhabditina</taxon>
        <taxon>Rhabditomorpha</taxon>
        <taxon>Strongyloidea</taxon>
        <taxon>Ancylostomatidae</taxon>
        <taxon>Ancylostomatinae</taxon>
        <taxon>Ancylostoma</taxon>
    </lineage>
</organism>
<gene>
    <name evidence="2" type="ORF">ANCCEY_03664</name>
</gene>
<dbReference type="AlphaFoldDB" id="A0A0D6LZE0"/>
<dbReference type="Pfam" id="PF07245">
    <property type="entry name" value="Phlebovirus_G2"/>
    <property type="match status" value="1"/>
</dbReference>
<proteinExistence type="predicted"/>
<sequence>MLVSVTLNVEACQNGYARHSANLICDKSNECFYQYNEEILFNRVASEVCMEVTHSNRTVGFIKITKKPMKLFCSKVLESFTRDTKVRVYHVERCAQAGSCVGNKWQSMPSNETVHELRRYKKYPRYSGCIPICGGIPCGCLLPIPACQFYRVVNRPVSKAVYEVARCSKLTPTIELEIEITRLGEKTVKILTTEPYVTSSFEGYNVTIISVQKPVVTTMNQRFAISASEGFALPERFVVPVECASELQARFNLSTCANQIRCHCENSVHRCQCPEESIHLLRDTPSALPINTPNMNLTLSEDSVVAYTHEGELLLALSLKKIRTCIRSSRSSGE</sequence>
<feature type="domain" description="Phlebovirus glycoprotein G2 fusion" evidence="1">
    <location>
        <begin position="12"/>
        <end position="312"/>
    </location>
</feature>
<protein>
    <recommendedName>
        <fullName evidence="1">Phlebovirus glycoprotein G2 fusion domain-containing protein</fullName>
    </recommendedName>
</protein>